<organism evidence="1">
    <name type="scientific">marine metagenome</name>
    <dbReference type="NCBI Taxonomy" id="408172"/>
    <lineage>
        <taxon>unclassified sequences</taxon>
        <taxon>metagenomes</taxon>
        <taxon>ecological metagenomes</taxon>
    </lineage>
</organism>
<accession>A0A382H3G8</accession>
<name>A0A382H3G8_9ZZZZ</name>
<sequence length="26" mass="3099">MTKYQSGRIIRFFDWAFGLTTRSDSD</sequence>
<dbReference type="AlphaFoldDB" id="A0A382H3G8"/>
<dbReference type="EMBL" id="UINC01058963">
    <property type="protein sequence ID" value="SVB81838.1"/>
    <property type="molecule type" value="Genomic_DNA"/>
</dbReference>
<evidence type="ECO:0000313" key="1">
    <source>
        <dbReference type="EMBL" id="SVB81838.1"/>
    </source>
</evidence>
<gene>
    <name evidence="1" type="ORF">METZ01_LOCUS234692</name>
</gene>
<proteinExistence type="predicted"/>
<protein>
    <submittedName>
        <fullName evidence="1">Uncharacterized protein</fullName>
    </submittedName>
</protein>
<reference evidence="1" key="1">
    <citation type="submission" date="2018-05" db="EMBL/GenBank/DDBJ databases">
        <authorList>
            <person name="Lanie J.A."/>
            <person name="Ng W.-L."/>
            <person name="Kazmierczak K.M."/>
            <person name="Andrzejewski T.M."/>
            <person name="Davidsen T.M."/>
            <person name="Wayne K.J."/>
            <person name="Tettelin H."/>
            <person name="Glass J.I."/>
            <person name="Rusch D."/>
            <person name="Podicherti R."/>
            <person name="Tsui H.-C.T."/>
            <person name="Winkler M.E."/>
        </authorList>
    </citation>
    <scope>NUCLEOTIDE SEQUENCE</scope>
</reference>